<sequence length="94" mass="10883">SPLELHRISLLIQDVNHYSPTFPKDTIKLEISRKRSSGGPRHRHWTQRQRYHLQTNYFALSVRSDSDGFKNVDIVLEKVLDRETRTVAVDGGTP</sequence>
<organism evidence="1 2">
    <name type="scientific">Muraenolepis orangiensis</name>
    <name type="common">Patagonian moray cod</name>
    <dbReference type="NCBI Taxonomy" id="630683"/>
    <lineage>
        <taxon>Eukaryota</taxon>
        <taxon>Metazoa</taxon>
        <taxon>Chordata</taxon>
        <taxon>Craniata</taxon>
        <taxon>Vertebrata</taxon>
        <taxon>Euteleostomi</taxon>
        <taxon>Actinopterygii</taxon>
        <taxon>Neopterygii</taxon>
        <taxon>Teleostei</taxon>
        <taxon>Neoteleostei</taxon>
        <taxon>Acanthomorphata</taxon>
        <taxon>Zeiogadaria</taxon>
        <taxon>Gadariae</taxon>
        <taxon>Gadiformes</taxon>
        <taxon>Muraenolepidoidei</taxon>
        <taxon>Muraenolepididae</taxon>
        <taxon>Muraenolepis</taxon>
    </lineage>
</organism>
<evidence type="ECO:0000313" key="1">
    <source>
        <dbReference type="EMBL" id="KAJ3588243.1"/>
    </source>
</evidence>
<dbReference type="Proteomes" id="UP001148018">
    <property type="component" value="Unassembled WGS sequence"/>
</dbReference>
<accession>A0A9Q0DIQ5</accession>
<proteinExistence type="predicted"/>
<dbReference type="OrthoDB" id="6252479at2759"/>
<evidence type="ECO:0008006" key="3">
    <source>
        <dbReference type="Google" id="ProtNLM"/>
    </source>
</evidence>
<comment type="caution">
    <text evidence="1">The sequence shown here is derived from an EMBL/GenBank/DDBJ whole genome shotgun (WGS) entry which is preliminary data.</text>
</comment>
<feature type="non-terminal residue" evidence="1">
    <location>
        <position position="1"/>
    </location>
</feature>
<name>A0A9Q0DIQ5_9TELE</name>
<gene>
    <name evidence="1" type="ORF">NHX12_011837</name>
</gene>
<reference evidence="1" key="1">
    <citation type="submission" date="2022-07" db="EMBL/GenBank/DDBJ databases">
        <title>Chromosome-level genome of Muraenolepis orangiensis.</title>
        <authorList>
            <person name="Kim J."/>
        </authorList>
    </citation>
    <scope>NUCLEOTIDE SEQUENCE</scope>
    <source>
        <strain evidence="1">KU_S4_2022</strain>
        <tissue evidence="1">Muscle</tissue>
    </source>
</reference>
<evidence type="ECO:0000313" key="2">
    <source>
        <dbReference type="Proteomes" id="UP001148018"/>
    </source>
</evidence>
<dbReference type="EMBL" id="JANIIK010000116">
    <property type="protein sequence ID" value="KAJ3588243.1"/>
    <property type="molecule type" value="Genomic_DNA"/>
</dbReference>
<keyword evidence="2" id="KW-1185">Reference proteome</keyword>
<protein>
    <recommendedName>
        <fullName evidence="3">Cadherin domain-containing protein</fullName>
    </recommendedName>
</protein>
<dbReference type="AlphaFoldDB" id="A0A9Q0DIQ5"/>